<reference evidence="1" key="1">
    <citation type="submission" date="2013-07" db="EMBL/GenBank/DDBJ databases">
        <title>Transcriptome sequencing and developmental regulation of gene expression in Anopheles aquasalis.</title>
        <authorList>
            <consortium name="Brazilian Malaria Network (MCT/CNPq/MS/SCTIE/DECIT/PRONEX 555648/2009-5) and Research Network on Bioactive Molecules from Arthropod Vectors (NAP-MOBIARVE"/>
            <consortium name="University of Sao Paulo)"/>
            <person name="Marinotti O."/>
            <person name="Ribeiro J.M.C."/>
            <person name="Costa-da-Silva A.L."/>
            <person name="Silva M.C.P."/>
            <person name="Lopes A.R."/>
            <person name="Barros M.S."/>
            <person name="Sa-Nunes A."/>
            <person name="Konjin B.B."/>
            <person name="Carvalho E."/>
            <person name="Suesdek L."/>
            <person name="Silva-Neto M.A.C."/>
            <person name="Capurro M.L."/>
        </authorList>
    </citation>
    <scope>NUCLEOTIDE SEQUENCE</scope>
    <source>
        <tissue evidence="1">Whole body</tissue>
    </source>
</reference>
<evidence type="ECO:0000313" key="1">
    <source>
        <dbReference type="EMBL" id="JAA99834.1"/>
    </source>
</evidence>
<feature type="non-terminal residue" evidence="1">
    <location>
        <position position="184"/>
    </location>
</feature>
<accession>T1DIW1</accession>
<dbReference type="AlphaFoldDB" id="T1DIW1"/>
<feature type="non-terminal residue" evidence="1">
    <location>
        <position position="1"/>
    </location>
</feature>
<protein>
    <submittedName>
        <fullName evidence="1">Putative secreted protein</fullName>
    </submittedName>
</protein>
<sequence>QQQWRTSFCWLTLLVAPIATYQIRGGFAKILSTVAKTRKLRYPVDISGLRIFLSEDDDMTFDGPIVVTKDMRPPLGFAFYSQKQEHGEWMPMPYGKRVLDLCAVLLSASDVWHPITSNMNQTRCPFKKHHTEHFHMLKTGLFGFEDYLQEFTGEWRIFVELTVTRVAPLPEVSCIMTEVSIVEH</sequence>
<name>T1DIW1_ANOAQ</name>
<organism evidence="1">
    <name type="scientific">Anopheles aquasalis</name>
    <name type="common">Malaria mosquito</name>
    <dbReference type="NCBI Taxonomy" id="42839"/>
    <lineage>
        <taxon>Eukaryota</taxon>
        <taxon>Metazoa</taxon>
        <taxon>Ecdysozoa</taxon>
        <taxon>Arthropoda</taxon>
        <taxon>Hexapoda</taxon>
        <taxon>Insecta</taxon>
        <taxon>Pterygota</taxon>
        <taxon>Neoptera</taxon>
        <taxon>Endopterygota</taxon>
        <taxon>Diptera</taxon>
        <taxon>Nematocera</taxon>
        <taxon>Culicoidea</taxon>
        <taxon>Culicidae</taxon>
        <taxon>Anophelinae</taxon>
        <taxon>Anopheles</taxon>
    </lineage>
</organism>
<dbReference type="EMBL" id="GAMD01001756">
    <property type="protein sequence ID" value="JAA99834.1"/>
    <property type="molecule type" value="mRNA"/>
</dbReference>
<dbReference type="VEuPathDB" id="VectorBase:AAQUA_007754"/>
<proteinExistence type="evidence at transcript level"/>